<accession>A0A8J3ZM96</accession>
<dbReference type="RefSeq" id="WP_203926606.1">
    <property type="nucleotide sequence ID" value="NZ_BOPH01000020.1"/>
</dbReference>
<protein>
    <submittedName>
        <fullName evidence="1">Uncharacterized protein</fullName>
    </submittedName>
</protein>
<dbReference type="Proteomes" id="UP000635606">
    <property type="component" value="Unassembled WGS sequence"/>
</dbReference>
<proteinExistence type="predicted"/>
<name>A0A8J3ZM96_9ACTN</name>
<dbReference type="EMBL" id="BOPH01000020">
    <property type="protein sequence ID" value="GIJ66632.1"/>
    <property type="molecule type" value="Genomic_DNA"/>
</dbReference>
<evidence type="ECO:0000313" key="2">
    <source>
        <dbReference type="Proteomes" id="UP000635606"/>
    </source>
</evidence>
<dbReference type="AlphaFoldDB" id="A0A8J3ZM96"/>
<keyword evidence="2" id="KW-1185">Reference proteome</keyword>
<reference evidence="1" key="1">
    <citation type="submission" date="2021-01" db="EMBL/GenBank/DDBJ databases">
        <title>Whole genome shotgun sequence of Virgisporangium ochraceum NBRC 16418.</title>
        <authorList>
            <person name="Komaki H."/>
            <person name="Tamura T."/>
        </authorList>
    </citation>
    <scope>NUCLEOTIDE SEQUENCE</scope>
    <source>
        <strain evidence="1">NBRC 16418</strain>
    </source>
</reference>
<gene>
    <name evidence="1" type="ORF">Voc01_015490</name>
</gene>
<comment type="caution">
    <text evidence="1">The sequence shown here is derived from an EMBL/GenBank/DDBJ whole genome shotgun (WGS) entry which is preliminary data.</text>
</comment>
<sequence length="137" mass="16448">MRGWLRTWWRRIRRRRPPVERPDDVTIRSQQVWITAHETGLVVRRRSGRTNWMPVCQLPWDEIEAMELDTGTQDATRMLYASLRSSPMRKPLFDQRHLSAEQWRLLRDSVSQWTGQGVWINLAYLGVTDRSRPYDEL</sequence>
<evidence type="ECO:0000313" key="1">
    <source>
        <dbReference type="EMBL" id="GIJ66632.1"/>
    </source>
</evidence>
<organism evidence="1 2">
    <name type="scientific">Virgisporangium ochraceum</name>
    <dbReference type="NCBI Taxonomy" id="65505"/>
    <lineage>
        <taxon>Bacteria</taxon>
        <taxon>Bacillati</taxon>
        <taxon>Actinomycetota</taxon>
        <taxon>Actinomycetes</taxon>
        <taxon>Micromonosporales</taxon>
        <taxon>Micromonosporaceae</taxon>
        <taxon>Virgisporangium</taxon>
    </lineage>
</organism>